<reference evidence="4" key="1">
    <citation type="submission" date="2016-11" db="EMBL/GenBank/DDBJ databases">
        <authorList>
            <person name="Varghese N."/>
            <person name="Submissions S."/>
        </authorList>
    </citation>
    <scope>NUCLEOTIDE SEQUENCE [LARGE SCALE GENOMIC DNA]</scope>
    <source>
        <strain evidence="4">DSM 26991</strain>
    </source>
</reference>
<dbReference type="STRING" id="1297750.SAMN05444405_1232"/>
<dbReference type="PANTHER" id="PTHR43581">
    <property type="entry name" value="ATP/GTP PHOSPHATASE"/>
    <property type="match status" value="1"/>
</dbReference>
<dbReference type="Pfam" id="PF20469">
    <property type="entry name" value="OLD-like_TOPRIM"/>
    <property type="match status" value="1"/>
</dbReference>
<evidence type="ECO:0000259" key="2">
    <source>
        <dbReference type="Pfam" id="PF20469"/>
    </source>
</evidence>
<organism evidence="3 4">
    <name type="scientific">Bacteroides luti</name>
    <dbReference type="NCBI Taxonomy" id="1297750"/>
    <lineage>
        <taxon>Bacteria</taxon>
        <taxon>Pseudomonadati</taxon>
        <taxon>Bacteroidota</taxon>
        <taxon>Bacteroidia</taxon>
        <taxon>Bacteroidales</taxon>
        <taxon>Bacteroidaceae</taxon>
        <taxon>Bacteroides</taxon>
    </lineage>
</organism>
<dbReference type="RefSeq" id="WP_073404033.1">
    <property type="nucleotide sequence ID" value="NZ_FQTV01000023.1"/>
</dbReference>
<dbReference type="Pfam" id="PF13175">
    <property type="entry name" value="AAA_15"/>
    <property type="match status" value="1"/>
</dbReference>
<feature type="domain" description="OLD protein-like TOPRIM" evidence="2">
    <location>
        <begin position="360"/>
        <end position="424"/>
    </location>
</feature>
<dbReference type="Proteomes" id="UP000184509">
    <property type="component" value="Unassembled WGS sequence"/>
</dbReference>
<keyword evidence="4" id="KW-1185">Reference proteome</keyword>
<evidence type="ECO:0000313" key="3">
    <source>
        <dbReference type="EMBL" id="SHG08809.1"/>
    </source>
</evidence>
<dbReference type="AlphaFoldDB" id="A0A1M5GYL2"/>
<dbReference type="InterPro" id="IPR034139">
    <property type="entry name" value="TOPRIM_OLD"/>
</dbReference>
<dbReference type="GO" id="GO:0004519">
    <property type="term" value="F:endonuclease activity"/>
    <property type="evidence" value="ECO:0007669"/>
    <property type="project" value="UniProtKB-KW"/>
</dbReference>
<proteinExistence type="predicted"/>
<dbReference type="CDD" id="cd01026">
    <property type="entry name" value="TOPRIM_OLD"/>
    <property type="match status" value="1"/>
</dbReference>
<dbReference type="OrthoDB" id="9792800at2"/>
<accession>A0A1M5GYL2</accession>
<gene>
    <name evidence="3" type="ORF">SAMN05444405_1232</name>
</gene>
<dbReference type="PANTHER" id="PTHR43581:SF4">
    <property type="entry name" value="ATP_GTP PHOSPHATASE"/>
    <property type="match status" value="1"/>
</dbReference>
<dbReference type="Gene3D" id="3.40.50.300">
    <property type="entry name" value="P-loop containing nucleotide triphosphate hydrolases"/>
    <property type="match status" value="1"/>
</dbReference>
<keyword evidence="3" id="KW-0255">Endonuclease</keyword>
<evidence type="ECO:0000259" key="1">
    <source>
        <dbReference type="Pfam" id="PF13175"/>
    </source>
</evidence>
<dbReference type="InterPro" id="IPR051396">
    <property type="entry name" value="Bact_Antivir_Def_Nuclease"/>
</dbReference>
<keyword evidence="3" id="KW-0540">Nuclease</keyword>
<dbReference type="InterPro" id="IPR041685">
    <property type="entry name" value="AAA_GajA/Old/RecF-like"/>
</dbReference>
<dbReference type="GO" id="GO:0016887">
    <property type="term" value="F:ATP hydrolysis activity"/>
    <property type="evidence" value="ECO:0007669"/>
    <property type="project" value="InterPro"/>
</dbReference>
<dbReference type="SUPFAM" id="SSF52540">
    <property type="entry name" value="P-loop containing nucleoside triphosphate hydrolases"/>
    <property type="match status" value="1"/>
</dbReference>
<name>A0A1M5GYL2_9BACE</name>
<evidence type="ECO:0000313" key="4">
    <source>
        <dbReference type="Proteomes" id="UP000184509"/>
    </source>
</evidence>
<dbReference type="EMBL" id="FQTV01000023">
    <property type="protein sequence ID" value="SHG08809.1"/>
    <property type="molecule type" value="Genomic_DNA"/>
</dbReference>
<dbReference type="GO" id="GO:0005524">
    <property type="term" value="F:ATP binding"/>
    <property type="evidence" value="ECO:0007669"/>
    <property type="project" value="InterPro"/>
</dbReference>
<feature type="domain" description="Endonuclease GajA/Old nuclease/RecF-like AAA" evidence="1">
    <location>
        <begin position="5"/>
        <end position="234"/>
    </location>
</feature>
<keyword evidence="3" id="KW-0378">Hydrolase</keyword>
<protein>
    <submittedName>
        <fullName evidence="3">Predicted ATP-dependent endonuclease of the OLD family, contains P-loop ATPase and TOPRIM domains</fullName>
    </submittedName>
</protein>
<sequence length="520" mass="60044">MGKIIKKIRIINFKRFKELELPFNDIFNVFVGDNESGKSTILTAINLVLSASLNKIDTLGLDSLLNIEAVKEFMTTDKKVENLPVMCIELYLNDQDNIDLNGKNNLDKIECDGLKLVCEPRSDLGAEINEVLRQDNPVFPYEYYAIRFRTFADMPLNNYKKYLSHMLIDNSSVSGEYAMREYTKDIFKNNTVNIERSGYQNKYRLYKNAFTNNVLSKVNGRLNKYSFRLKHNSKYNLETDITICEEDINIEDKGKGKQCFVKTEFALNNNANLDIILIEEPENHLSHINMKKLVSLIANTGDRQLFVTTHSNMISSRLDLRNLVLMNSNGNLPTKLKDLDENTAKFFMKAPDNKILEFILSSKIILVEGDAEYILMESFFKHVTQNSLEESNVHVIAVGGIRFKRYLDLAKKLQIKTAVITDNDKKYQENCVDNYNDYSQDGLIKVFSDSDNERYTFEVCIYKDNTSICEMIFGPRRKVLSVQEYMLKNKAESAFNLLSENSEGFIIPNYIKEAIEWINE</sequence>
<dbReference type="InterPro" id="IPR027417">
    <property type="entry name" value="P-loop_NTPase"/>
</dbReference>